<keyword evidence="6 10" id="KW-0472">Membrane</keyword>
<dbReference type="PRINTS" id="PR00237">
    <property type="entry name" value="GPCRRHODOPSN"/>
</dbReference>
<evidence type="ECO:0000259" key="11">
    <source>
        <dbReference type="PROSITE" id="PS50262"/>
    </source>
</evidence>
<dbReference type="PROSITE" id="PS50262">
    <property type="entry name" value="G_PROTEIN_RECEP_F1_2"/>
    <property type="match status" value="1"/>
</dbReference>
<dbReference type="AlphaFoldDB" id="A0AAN9Z278"/>
<dbReference type="GO" id="GO:0004930">
    <property type="term" value="F:G protein-coupled receptor activity"/>
    <property type="evidence" value="ECO:0007669"/>
    <property type="project" value="UniProtKB-KW"/>
</dbReference>
<comment type="caution">
    <text evidence="12">The sequence shown here is derived from an EMBL/GenBank/DDBJ whole genome shotgun (WGS) entry which is preliminary data.</text>
</comment>
<name>A0AAN9Z278_9ORTH</name>
<keyword evidence="8" id="KW-0807">Transducer</keyword>
<evidence type="ECO:0000256" key="6">
    <source>
        <dbReference type="ARBA" id="ARBA00023136"/>
    </source>
</evidence>
<evidence type="ECO:0000256" key="2">
    <source>
        <dbReference type="ARBA" id="ARBA00010663"/>
    </source>
</evidence>
<feature type="compositionally biased region" description="Low complexity" evidence="9">
    <location>
        <begin position="107"/>
        <end position="117"/>
    </location>
</feature>
<reference evidence="12 13" key="1">
    <citation type="submission" date="2024-03" db="EMBL/GenBank/DDBJ databases">
        <title>The genome assembly and annotation of the cricket Gryllus longicercus Weissman &amp; Gray.</title>
        <authorList>
            <person name="Szrajer S."/>
            <person name="Gray D."/>
            <person name="Ylla G."/>
        </authorList>
    </citation>
    <scope>NUCLEOTIDE SEQUENCE [LARGE SCALE GENOMIC DNA]</scope>
    <source>
        <strain evidence="12">DAG 2021-001</strain>
        <tissue evidence="12">Whole body minus gut</tissue>
    </source>
</reference>
<feature type="compositionally biased region" description="Pro residues" evidence="9">
    <location>
        <begin position="149"/>
        <end position="158"/>
    </location>
</feature>
<keyword evidence="7" id="KW-0675">Receptor</keyword>
<dbReference type="PANTHER" id="PTHR45695:SF15">
    <property type="entry name" value="OPSIN RH2"/>
    <property type="match status" value="1"/>
</dbReference>
<keyword evidence="4 10" id="KW-1133">Transmembrane helix</keyword>
<evidence type="ECO:0000256" key="5">
    <source>
        <dbReference type="ARBA" id="ARBA00023040"/>
    </source>
</evidence>
<dbReference type="PANTHER" id="PTHR45695">
    <property type="entry name" value="LEUCOKININ RECEPTOR-RELATED"/>
    <property type="match status" value="1"/>
</dbReference>
<evidence type="ECO:0000256" key="7">
    <source>
        <dbReference type="ARBA" id="ARBA00023170"/>
    </source>
</evidence>
<feature type="compositionally biased region" description="Basic residues" evidence="9">
    <location>
        <begin position="118"/>
        <end position="127"/>
    </location>
</feature>
<evidence type="ECO:0000313" key="13">
    <source>
        <dbReference type="Proteomes" id="UP001378592"/>
    </source>
</evidence>
<evidence type="ECO:0000256" key="4">
    <source>
        <dbReference type="ARBA" id="ARBA00022989"/>
    </source>
</evidence>
<feature type="region of interest" description="Disordered" evidence="9">
    <location>
        <begin position="107"/>
        <end position="158"/>
    </location>
</feature>
<feature type="domain" description="G-protein coupled receptors family 1 profile" evidence="11">
    <location>
        <begin position="1"/>
        <end position="86"/>
    </location>
</feature>
<evidence type="ECO:0000256" key="8">
    <source>
        <dbReference type="ARBA" id="ARBA00023224"/>
    </source>
</evidence>
<feature type="compositionally biased region" description="Pro residues" evidence="9">
    <location>
        <begin position="128"/>
        <end position="142"/>
    </location>
</feature>
<feature type="transmembrane region" description="Helical" evidence="10">
    <location>
        <begin position="68"/>
        <end position="89"/>
    </location>
</feature>
<keyword evidence="13" id="KW-1185">Reference proteome</keyword>
<feature type="transmembrane region" description="Helical" evidence="10">
    <location>
        <begin position="30"/>
        <end position="48"/>
    </location>
</feature>
<dbReference type="SUPFAM" id="SSF81321">
    <property type="entry name" value="Family A G protein-coupled receptor-like"/>
    <property type="match status" value="1"/>
</dbReference>
<dbReference type="GO" id="GO:0005886">
    <property type="term" value="C:plasma membrane"/>
    <property type="evidence" value="ECO:0007669"/>
    <property type="project" value="TreeGrafter"/>
</dbReference>
<evidence type="ECO:0000256" key="1">
    <source>
        <dbReference type="ARBA" id="ARBA00004141"/>
    </source>
</evidence>
<dbReference type="Pfam" id="PF00001">
    <property type="entry name" value="7tm_1"/>
    <property type="match status" value="1"/>
</dbReference>
<evidence type="ECO:0000313" key="12">
    <source>
        <dbReference type="EMBL" id="KAK7793418.1"/>
    </source>
</evidence>
<evidence type="ECO:0000256" key="3">
    <source>
        <dbReference type="ARBA" id="ARBA00022692"/>
    </source>
</evidence>
<proteinExistence type="inferred from homology"/>
<organism evidence="12 13">
    <name type="scientific">Gryllus longicercus</name>
    <dbReference type="NCBI Taxonomy" id="2509291"/>
    <lineage>
        <taxon>Eukaryota</taxon>
        <taxon>Metazoa</taxon>
        <taxon>Ecdysozoa</taxon>
        <taxon>Arthropoda</taxon>
        <taxon>Hexapoda</taxon>
        <taxon>Insecta</taxon>
        <taxon>Pterygota</taxon>
        <taxon>Neoptera</taxon>
        <taxon>Polyneoptera</taxon>
        <taxon>Orthoptera</taxon>
        <taxon>Ensifera</taxon>
        <taxon>Gryllidea</taxon>
        <taxon>Grylloidea</taxon>
        <taxon>Gryllidae</taxon>
        <taxon>Gryllinae</taxon>
        <taxon>Gryllus</taxon>
    </lineage>
</organism>
<comment type="subcellular location">
    <subcellularLocation>
        <location evidence="1">Membrane</location>
        <topology evidence="1">Multi-pass membrane protein</topology>
    </subcellularLocation>
</comment>
<gene>
    <name evidence="12" type="ORF">R5R35_014317</name>
</gene>
<keyword evidence="5" id="KW-0297">G-protein coupled receptor</keyword>
<protein>
    <recommendedName>
        <fullName evidence="11">G-protein coupled receptors family 1 profile domain-containing protein</fullName>
    </recommendedName>
</protein>
<evidence type="ECO:0000256" key="9">
    <source>
        <dbReference type="SAM" id="MobiDB-lite"/>
    </source>
</evidence>
<evidence type="ECO:0000256" key="10">
    <source>
        <dbReference type="SAM" id="Phobius"/>
    </source>
</evidence>
<accession>A0AAN9Z278</accession>
<dbReference type="Proteomes" id="UP001378592">
    <property type="component" value="Unassembled WGS sequence"/>
</dbReference>
<keyword evidence="3 10" id="KW-0812">Transmembrane</keyword>
<dbReference type="EMBL" id="JAZDUA010000383">
    <property type="protein sequence ID" value="KAK7793418.1"/>
    <property type="molecule type" value="Genomic_DNA"/>
</dbReference>
<dbReference type="Gene3D" id="1.20.1070.10">
    <property type="entry name" value="Rhodopsin 7-helix transmembrane proteins"/>
    <property type="match status" value="1"/>
</dbReference>
<dbReference type="InterPro" id="IPR017452">
    <property type="entry name" value="GPCR_Rhodpsn_7TM"/>
</dbReference>
<comment type="similarity">
    <text evidence="2">Belongs to the G-protein coupled receptor 1 family.</text>
</comment>
<dbReference type="InterPro" id="IPR000276">
    <property type="entry name" value="GPCR_Rhodpsn"/>
</dbReference>
<sequence>MLYPTSVLLRIASESRVSQGRSLVRERRRAARLLALLAALFAACWLPYHVLTVVMDFLPTSPPLMTLLRYSLLLGHANSAVNPLVYCFMTRAFRHSARQLLRMPRRPGAAGGLAARALQRRKVRRRAPPSPPSPLPPLPPAHAPSSASWPPPRAPSCS</sequence>